<reference evidence="2" key="1">
    <citation type="journal article" date="2014" name="Int. J. Syst. Evol. Microbiol.">
        <title>Complete genome sequence of Corynebacterium casei LMG S-19264T (=DSM 44701T), isolated from a smear-ripened cheese.</title>
        <authorList>
            <consortium name="US DOE Joint Genome Institute (JGI-PGF)"/>
            <person name="Walter F."/>
            <person name="Albersmeier A."/>
            <person name="Kalinowski J."/>
            <person name="Ruckert C."/>
        </authorList>
    </citation>
    <scope>NUCLEOTIDE SEQUENCE</scope>
    <source>
        <strain evidence="2">CGMCC 4.7299</strain>
    </source>
</reference>
<feature type="domain" description="Glyoxalase-like" evidence="1">
    <location>
        <begin position="2"/>
        <end position="69"/>
    </location>
</feature>
<reference evidence="2" key="2">
    <citation type="submission" date="2020-09" db="EMBL/GenBank/DDBJ databases">
        <authorList>
            <person name="Sun Q."/>
            <person name="Zhou Y."/>
        </authorList>
    </citation>
    <scope>NUCLEOTIDE SEQUENCE</scope>
    <source>
        <strain evidence="2">CGMCC 4.7299</strain>
    </source>
</reference>
<name>A0A8J3FMJ6_9ACTN</name>
<protein>
    <recommendedName>
        <fullName evidence="1">Glyoxalase-like domain-containing protein</fullName>
    </recommendedName>
</protein>
<dbReference type="EMBL" id="BMMX01000004">
    <property type="protein sequence ID" value="GGK83747.1"/>
    <property type="molecule type" value="Genomic_DNA"/>
</dbReference>
<evidence type="ECO:0000313" key="3">
    <source>
        <dbReference type="Proteomes" id="UP000656042"/>
    </source>
</evidence>
<sequence length="76" mass="8711">MFQRSRHYVPPVWPPEDGRQQMMMHVDIEVPDLTTAVADAESLGARLADTQYQDDVRVMLDPAGHPFCLYRETPNP</sequence>
<dbReference type="SUPFAM" id="SSF54593">
    <property type="entry name" value="Glyoxalase/Bleomycin resistance protein/Dihydroxybiphenyl dioxygenase"/>
    <property type="match status" value="1"/>
</dbReference>
<dbReference type="Pfam" id="PF18029">
    <property type="entry name" value="Glyoxalase_6"/>
    <property type="match status" value="1"/>
</dbReference>
<proteinExistence type="predicted"/>
<dbReference type="Proteomes" id="UP000656042">
    <property type="component" value="Unassembled WGS sequence"/>
</dbReference>
<organism evidence="2 3">
    <name type="scientific">Mangrovihabitans endophyticus</name>
    <dbReference type="NCBI Taxonomy" id="1751298"/>
    <lineage>
        <taxon>Bacteria</taxon>
        <taxon>Bacillati</taxon>
        <taxon>Actinomycetota</taxon>
        <taxon>Actinomycetes</taxon>
        <taxon>Micromonosporales</taxon>
        <taxon>Micromonosporaceae</taxon>
        <taxon>Mangrovihabitans</taxon>
    </lineage>
</organism>
<dbReference type="InterPro" id="IPR029068">
    <property type="entry name" value="Glyas_Bleomycin-R_OHBP_Dase"/>
</dbReference>
<accession>A0A8J3FMJ6</accession>
<comment type="caution">
    <text evidence="2">The sequence shown here is derived from an EMBL/GenBank/DDBJ whole genome shotgun (WGS) entry which is preliminary data.</text>
</comment>
<evidence type="ECO:0000313" key="2">
    <source>
        <dbReference type="EMBL" id="GGK83747.1"/>
    </source>
</evidence>
<keyword evidence="3" id="KW-1185">Reference proteome</keyword>
<dbReference type="AlphaFoldDB" id="A0A8J3FMJ6"/>
<evidence type="ECO:0000259" key="1">
    <source>
        <dbReference type="Pfam" id="PF18029"/>
    </source>
</evidence>
<gene>
    <name evidence="2" type="ORF">GCM10012284_17340</name>
</gene>
<dbReference type="InterPro" id="IPR041581">
    <property type="entry name" value="Glyoxalase_6"/>
</dbReference>
<dbReference type="Gene3D" id="3.10.180.10">
    <property type="entry name" value="2,3-Dihydroxybiphenyl 1,2-Dioxygenase, domain 1"/>
    <property type="match status" value="1"/>
</dbReference>